<reference evidence="2" key="2">
    <citation type="submission" date="2015-01" db="EMBL/GenBank/DDBJ databases">
        <title>Evolutionary Origins and Diversification of the Mycorrhizal Mutualists.</title>
        <authorList>
            <consortium name="DOE Joint Genome Institute"/>
            <consortium name="Mycorrhizal Genomics Consortium"/>
            <person name="Kohler A."/>
            <person name="Kuo A."/>
            <person name="Nagy L.G."/>
            <person name="Floudas D."/>
            <person name="Copeland A."/>
            <person name="Barry K.W."/>
            <person name="Cichocki N."/>
            <person name="Veneault-Fourrey C."/>
            <person name="LaButti K."/>
            <person name="Lindquist E.A."/>
            <person name="Lipzen A."/>
            <person name="Lundell T."/>
            <person name="Morin E."/>
            <person name="Murat C."/>
            <person name="Riley R."/>
            <person name="Ohm R."/>
            <person name="Sun H."/>
            <person name="Tunlid A."/>
            <person name="Henrissat B."/>
            <person name="Grigoriev I.V."/>
            <person name="Hibbett D.S."/>
            <person name="Martin F."/>
        </authorList>
    </citation>
    <scope>NUCLEOTIDE SEQUENCE [LARGE SCALE GENOMIC DNA]</scope>
    <source>
        <strain evidence="2">Foug A</strain>
    </source>
</reference>
<accession>A0A0C3EGF6</accession>
<name>A0A0C3EGF6_9AGAM</name>
<dbReference type="AlphaFoldDB" id="A0A0C3EGF6"/>
<proteinExistence type="predicted"/>
<dbReference type="EMBL" id="KN822013">
    <property type="protein sequence ID" value="KIM67394.1"/>
    <property type="molecule type" value="Genomic_DNA"/>
</dbReference>
<feature type="non-terminal residue" evidence="1">
    <location>
        <position position="1"/>
    </location>
</feature>
<dbReference type="STRING" id="1036808.A0A0C3EGF6"/>
<evidence type="ECO:0000313" key="2">
    <source>
        <dbReference type="Proteomes" id="UP000053989"/>
    </source>
</evidence>
<dbReference type="OrthoDB" id="2379008at2759"/>
<protein>
    <submittedName>
        <fullName evidence="1">Uncharacterized protein</fullName>
    </submittedName>
</protein>
<organism evidence="1 2">
    <name type="scientific">Scleroderma citrinum Foug A</name>
    <dbReference type="NCBI Taxonomy" id="1036808"/>
    <lineage>
        <taxon>Eukaryota</taxon>
        <taxon>Fungi</taxon>
        <taxon>Dikarya</taxon>
        <taxon>Basidiomycota</taxon>
        <taxon>Agaricomycotina</taxon>
        <taxon>Agaricomycetes</taxon>
        <taxon>Agaricomycetidae</taxon>
        <taxon>Boletales</taxon>
        <taxon>Sclerodermatineae</taxon>
        <taxon>Sclerodermataceae</taxon>
        <taxon>Scleroderma</taxon>
    </lineage>
</organism>
<sequence length="64" mass="7679">ELFPHIQLKPSKGISLATARRLLKWKGFQFQNYKKSLYYDSHECPDVIADHQQHFLPEMVKYEE</sequence>
<reference evidence="1 2" key="1">
    <citation type="submission" date="2014-04" db="EMBL/GenBank/DDBJ databases">
        <authorList>
            <consortium name="DOE Joint Genome Institute"/>
            <person name="Kuo A."/>
            <person name="Kohler A."/>
            <person name="Nagy L.G."/>
            <person name="Floudas D."/>
            <person name="Copeland A."/>
            <person name="Barry K.W."/>
            <person name="Cichocki N."/>
            <person name="Veneault-Fourrey C."/>
            <person name="LaButti K."/>
            <person name="Lindquist E.A."/>
            <person name="Lipzen A."/>
            <person name="Lundell T."/>
            <person name="Morin E."/>
            <person name="Murat C."/>
            <person name="Sun H."/>
            <person name="Tunlid A."/>
            <person name="Henrissat B."/>
            <person name="Grigoriev I.V."/>
            <person name="Hibbett D.S."/>
            <person name="Martin F."/>
            <person name="Nordberg H.P."/>
            <person name="Cantor M.N."/>
            <person name="Hua S.X."/>
        </authorList>
    </citation>
    <scope>NUCLEOTIDE SEQUENCE [LARGE SCALE GENOMIC DNA]</scope>
    <source>
        <strain evidence="1 2">Foug A</strain>
    </source>
</reference>
<dbReference type="InParanoid" id="A0A0C3EGF6"/>
<dbReference type="HOGENOM" id="CLU_184649_0_0_1"/>
<dbReference type="Proteomes" id="UP000053989">
    <property type="component" value="Unassembled WGS sequence"/>
</dbReference>
<evidence type="ECO:0000313" key="1">
    <source>
        <dbReference type="EMBL" id="KIM67394.1"/>
    </source>
</evidence>
<gene>
    <name evidence="1" type="ORF">SCLCIDRAFT_56536</name>
</gene>
<keyword evidence="2" id="KW-1185">Reference proteome</keyword>
<feature type="non-terminal residue" evidence="1">
    <location>
        <position position="64"/>
    </location>
</feature>